<comment type="caution">
    <text evidence="3">The sequence shown here is derived from an EMBL/GenBank/DDBJ whole genome shotgun (WGS) entry which is preliminary data.</text>
</comment>
<reference evidence="3" key="2">
    <citation type="journal article" date="2021" name="PeerJ">
        <title>Extensive microbial diversity within the chicken gut microbiome revealed by metagenomics and culture.</title>
        <authorList>
            <person name="Gilroy R."/>
            <person name="Ravi A."/>
            <person name="Getino M."/>
            <person name="Pursley I."/>
            <person name="Horton D.L."/>
            <person name="Alikhan N.F."/>
            <person name="Baker D."/>
            <person name="Gharbi K."/>
            <person name="Hall N."/>
            <person name="Watson M."/>
            <person name="Adriaenssens E.M."/>
            <person name="Foster-Nyarko E."/>
            <person name="Jarju S."/>
            <person name="Secka A."/>
            <person name="Antonio M."/>
            <person name="Oren A."/>
            <person name="Chaudhuri R.R."/>
            <person name="La Ragione R."/>
            <person name="Hildebrand F."/>
            <person name="Pallen M.J."/>
        </authorList>
    </citation>
    <scope>NUCLEOTIDE SEQUENCE</scope>
    <source>
        <strain evidence="3">CHK152-2871</strain>
    </source>
</reference>
<evidence type="ECO:0000313" key="3">
    <source>
        <dbReference type="EMBL" id="HIS75059.1"/>
    </source>
</evidence>
<dbReference type="CDD" id="cd00093">
    <property type="entry name" value="HTH_XRE"/>
    <property type="match status" value="1"/>
</dbReference>
<dbReference type="PROSITE" id="PS50943">
    <property type="entry name" value="HTH_CROC1"/>
    <property type="match status" value="1"/>
</dbReference>
<evidence type="ECO:0000256" key="1">
    <source>
        <dbReference type="ARBA" id="ARBA00023125"/>
    </source>
</evidence>
<dbReference type="AlphaFoldDB" id="A0A9D1FK46"/>
<reference evidence="3" key="1">
    <citation type="submission" date="2020-10" db="EMBL/GenBank/DDBJ databases">
        <authorList>
            <person name="Gilroy R."/>
        </authorList>
    </citation>
    <scope>NUCLEOTIDE SEQUENCE</scope>
    <source>
        <strain evidence="3">CHK152-2871</strain>
    </source>
</reference>
<dbReference type="PANTHER" id="PTHR46558:SF4">
    <property type="entry name" value="DNA-BIDING PHAGE PROTEIN"/>
    <property type="match status" value="1"/>
</dbReference>
<evidence type="ECO:0000313" key="4">
    <source>
        <dbReference type="Proteomes" id="UP000886865"/>
    </source>
</evidence>
<dbReference type="Proteomes" id="UP000886865">
    <property type="component" value="Unassembled WGS sequence"/>
</dbReference>
<dbReference type="GO" id="GO:0003677">
    <property type="term" value="F:DNA binding"/>
    <property type="evidence" value="ECO:0007669"/>
    <property type="project" value="UniProtKB-KW"/>
</dbReference>
<dbReference type="InterPro" id="IPR001387">
    <property type="entry name" value="Cro/C1-type_HTH"/>
</dbReference>
<dbReference type="InterPro" id="IPR010982">
    <property type="entry name" value="Lambda_DNA-bd_dom_sf"/>
</dbReference>
<organism evidence="3 4">
    <name type="scientific">Candidatus Galligastranaerophilus intestinavium</name>
    <dbReference type="NCBI Taxonomy" id="2840836"/>
    <lineage>
        <taxon>Bacteria</taxon>
        <taxon>Candidatus Galligastranaerophilus</taxon>
    </lineage>
</organism>
<sequence length="106" mass="11867">MTEFQKQFANKLKEIRIASGLSQEKLAEKLGVATKTVSYWENGHNAVTFNKIPLIAKALNVPVYKLFVFGDILSGDDDEISELINSLTERERLCISKVIKAILALK</sequence>
<dbReference type="SUPFAM" id="SSF47413">
    <property type="entry name" value="lambda repressor-like DNA-binding domains"/>
    <property type="match status" value="1"/>
</dbReference>
<proteinExistence type="predicted"/>
<evidence type="ECO:0000259" key="2">
    <source>
        <dbReference type="PROSITE" id="PS50943"/>
    </source>
</evidence>
<dbReference type="EMBL" id="DVJQ01000073">
    <property type="protein sequence ID" value="HIS75059.1"/>
    <property type="molecule type" value="Genomic_DNA"/>
</dbReference>
<feature type="domain" description="HTH cro/C1-type" evidence="2">
    <location>
        <begin position="12"/>
        <end position="66"/>
    </location>
</feature>
<dbReference type="Gene3D" id="1.10.260.40">
    <property type="entry name" value="lambda repressor-like DNA-binding domains"/>
    <property type="match status" value="1"/>
</dbReference>
<protein>
    <submittedName>
        <fullName evidence="3">Helix-turn-helix transcriptional regulator</fullName>
    </submittedName>
</protein>
<dbReference type="SMART" id="SM00530">
    <property type="entry name" value="HTH_XRE"/>
    <property type="match status" value="1"/>
</dbReference>
<gene>
    <name evidence="3" type="ORF">IAA86_08590</name>
</gene>
<dbReference type="Pfam" id="PF01381">
    <property type="entry name" value="HTH_3"/>
    <property type="match status" value="1"/>
</dbReference>
<dbReference type="PANTHER" id="PTHR46558">
    <property type="entry name" value="TRACRIPTIONAL REGULATORY PROTEIN-RELATED-RELATED"/>
    <property type="match status" value="1"/>
</dbReference>
<name>A0A9D1FK46_9BACT</name>
<keyword evidence="1" id="KW-0238">DNA-binding</keyword>
<accession>A0A9D1FK46</accession>